<sequence length="135" mass="14509">MTSTAASSPATDGGRDHPSLGDLLAASATSLRRSTAVQALVEEEKLLALDNVRAALVAKEDGVMTCRWQSLAARLYTLDLDEGERAFLGFVLSMVGVRQCHLAAIEHLDERRLKIVLQAVVRLAGNDRIAIGARL</sequence>
<accession>A0A7M2SPA5</accession>
<keyword evidence="2" id="KW-1185">Reference proteome</keyword>
<evidence type="ECO:0000313" key="2">
    <source>
        <dbReference type="Proteomes" id="UP000594205"/>
    </source>
</evidence>
<reference evidence="1 2" key="1">
    <citation type="submission" date="2020-10" db="EMBL/GenBank/DDBJ databases">
        <title>Streptomyces ferrugineus complate genome analysis.</title>
        <authorList>
            <person name="Anwar N."/>
        </authorList>
    </citation>
    <scope>NUCLEOTIDE SEQUENCE [LARGE SCALE GENOMIC DNA]</scope>
    <source>
        <strain evidence="1 2">CCTCC AA2014009</strain>
    </source>
</reference>
<dbReference type="AlphaFoldDB" id="A0A7M2SPA5"/>
<dbReference type="Proteomes" id="UP000594205">
    <property type="component" value="Chromosome"/>
</dbReference>
<gene>
    <name evidence="1" type="ORF">IM697_06720</name>
</gene>
<dbReference type="RefSeq" id="WP_194045622.1">
    <property type="nucleotide sequence ID" value="NZ_CP063373.1"/>
</dbReference>
<name>A0A7M2SPA5_9ACTN</name>
<dbReference type="EMBL" id="CP063373">
    <property type="protein sequence ID" value="QOV38084.1"/>
    <property type="molecule type" value="Genomic_DNA"/>
</dbReference>
<evidence type="ECO:0000313" key="1">
    <source>
        <dbReference type="EMBL" id="QOV38084.1"/>
    </source>
</evidence>
<organism evidence="1 2">
    <name type="scientific">Streptomyces ferrugineus</name>
    <dbReference type="NCBI Taxonomy" id="1413221"/>
    <lineage>
        <taxon>Bacteria</taxon>
        <taxon>Bacillati</taxon>
        <taxon>Actinomycetota</taxon>
        <taxon>Actinomycetes</taxon>
        <taxon>Kitasatosporales</taxon>
        <taxon>Streptomycetaceae</taxon>
        <taxon>Streptomyces</taxon>
    </lineage>
</organism>
<proteinExistence type="predicted"/>
<dbReference type="KEGG" id="sfeu:IM697_06720"/>
<protein>
    <submittedName>
        <fullName evidence="1">Uncharacterized protein</fullName>
    </submittedName>
</protein>